<evidence type="ECO:0000256" key="3">
    <source>
        <dbReference type="ARBA" id="ARBA00022737"/>
    </source>
</evidence>
<dbReference type="Pfam" id="PF11916">
    <property type="entry name" value="Vac14_Fig4_bd"/>
    <property type="match status" value="1"/>
</dbReference>
<comment type="similarity">
    <text evidence="2">Belongs to the VAC14 family.</text>
</comment>
<feature type="compositionally biased region" description="Low complexity" evidence="5">
    <location>
        <begin position="36"/>
        <end position="47"/>
    </location>
</feature>
<dbReference type="GO" id="GO:0070772">
    <property type="term" value="C:PAS complex"/>
    <property type="evidence" value="ECO:0007669"/>
    <property type="project" value="InterPro"/>
</dbReference>
<proteinExistence type="inferred from homology"/>
<feature type="compositionally biased region" description="Polar residues" evidence="5">
    <location>
        <begin position="23"/>
        <end position="35"/>
    </location>
</feature>
<feature type="compositionally biased region" description="Polar residues" evidence="5">
    <location>
        <begin position="191"/>
        <end position="201"/>
    </location>
</feature>
<comment type="subcellular location">
    <subcellularLocation>
        <location evidence="1">Endomembrane system</location>
    </subcellularLocation>
</comment>
<feature type="region of interest" description="Disordered" evidence="5">
    <location>
        <begin position="191"/>
        <end position="265"/>
    </location>
</feature>
<keyword evidence="8" id="KW-1185">Reference proteome</keyword>
<evidence type="ECO:0000256" key="4">
    <source>
        <dbReference type="ARBA" id="ARBA00023136"/>
    </source>
</evidence>
<feature type="domain" description="Vacuolar protein 14 C-terminal Fig4-binding" evidence="6">
    <location>
        <begin position="1119"/>
        <end position="1280"/>
    </location>
</feature>
<protein>
    <submittedName>
        <fullName evidence="7">Protein VAC14 homolog</fullName>
    </submittedName>
</protein>
<feature type="compositionally biased region" description="Basic and acidic residues" evidence="5">
    <location>
        <begin position="1369"/>
        <end position="1387"/>
    </location>
</feature>
<feature type="compositionally biased region" description="Polar residues" evidence="5">
    <location>
        <begin position="157"/>
        <end position="166"/>
    </location>
</feature>
<evidence type="ECO:0000313" key="7">
    <source>
        <dbReference type="EMBL" id="CAB9503730.1"/>
    </source>
</evidence>
<sequence length="1470" mass="163355">MSLDEDIELHITPSADDILEVSPVNSKESYAQSYHSSTSAGASPTASMRHRRHLPNEDAFSSSSDGSDDEQDYDDTRQPPPRRITGTDPSSNSRNPNILIQQSTSSISHVASASPTSQQQQQQQQRPLHVRTNNNSKGASQTPQNTHNNQQQQQPQSKGRSSQAQSEFDKALLTGVPSRGHATSFFNESTDYTDANASSSDGIEHPYHPPQQQPSIPEDDEVSAAATHATAYSNAQSHTSSSSMKKHRKTHKVSITTTTHSSANSVASVASAASSTYNPLSSLNANNSSQASQNKFALHNTGSFDGGASLAGRSTTSSQQQQQQPQTHKNNNDDHLDSTNNNNAQDLSSGVLPDVLMTMRQKIESMQLFDSDMMKLASSDARHMDEMAAETRESLKRSSQQSISAAVLVSLAHKRYERRRLAAMEIEKVVRSLVQQNELERVRAILLLLSDDYVRSTSEDARKGGVVALAACAIGLKKANDVATVMECRDLILASVVHACQDHSQRVRYYATESLFNVVKVIPGLAVQHFFILFEILRSLYADVDVDVRSGAELLDKKLKEVIVGACNSGSFSTDACVPVFARFVYMRNKATKRLTLTWLQELNEKLIGAPILEFLHLFLGGIFDMVADPSLAIRQSALAFLQSVLPKLLVVNSEAIADMDHEGMKVDFDKILQSLVTTMEHPDPFVRKVAMYWMSRIVKAHMKELHARSQATKGNKKSSNMMNPDGRVSPADKPGKDAPSGAEQDKPDPGNGDSSDRERKSEKGKPPRFSAASISVRNSLPHVLPGILLSIGDNFNSKSGSHKDTFLPDQTTNELAEQTNAYLRDAVRRDGQAYVQHLDSFIVALREELDSPGGISARNPPAEERKLYRIDVNRDGTGIESPGWYRASNDTKERNEESMVSSRLCALHWIIVLYESVVPDALKAEYAREFIVPIIHQLVDNPPEKIVFKSLEVLAKITVPVSGEEKSRIEQQSPRFASGSVSLSGFNTHLPPWASPRDFAHDGHSEEDEAEFPMTDANASFALDILHPSRRKSKSRDREVFTALIQLHCYNQQLLNDLSRVIAFMCRLQPPEFVFVSFAVELDRFFRRLQKKHQLGAIRSEDRRDNETNNDISKRPLSSDLEFVASFVQQMSHVLLNAEEAKPLRDTLRDCVGFMPSNTNETREHRRVRLFSILLHSFSHSVVATVSLCLWGGAYRTASMFLSQIVSLDINLMFLLELDQMIESLERPLFRHLHVRMLEGSEDPFAEASGAMLFKALKFLSMIVPQSTCYNVLKDRLISISRFRQSTAMAIPASAVVQGAAESAKIASTRVNEQTEAFVARILNVRAIHCDAMWQTIRSESLETQAPTEPGPVHDEGESRRQWLGYASKEEQQKAEERYKREKLTRQEGSGLTIEQLGGYEDLGGGDRPDQDDPEADDKEEKRDNPLPLGKRGKGKQSLKLPLPKEGEEPTATTSDAQEEAWKAYWQQG</sequence>
<feature type="region of interest" description="Disordered" evidence="5">
    <location>
        <begin position="23"/>
        <end position="170"/>
    </location>
</feature>
<feature type="compositionally biased region" description="Basic and acidic residues" evidence="5">
    <location>
        <begin position="744"/>
        <end position="766"/>
    </location>
</feature>
<feature type="compositionally biased region" description="Basic and acidic residues" evidence="5">
    <location>
        <begin position="1353"/>
        <end position="1362"/>
    </location>
</feature>
<feature type="compositionally biased region" description="Low complexity" evidence="5">
    <location>
        <begin position="141"/>
        <end position="156"/>
    </location>
</feature>
<name>A0A9N8DKN9_9STRA</name>
<evidence type="ECO:0000256" key="1">
    <source>
        <dbReference type="ARBA" id="ARBA00004308"/>
    </source>
</evidence>
<dbReference type="PANTHER" id="PTHR16023">
    <property type="entry name" value="TAX1 BINDING PROTEIN-RELATED"/>
    <property type="match status" value="1"/>
</dbReference>
<reference evidence="7" key="1">
    <citation type="submission" date="2020-06" db="EMBL/GenBank/DDBJ databases">
        <authorList>
            <consortium name="Plant Systems Biology data submission"/>
        </authorList>
    </citation>
    <scope>NUCLEOTIDE SEQUENCE</scope>
    <source>
        <strain evidence="7">D6</strain>
    </source>
</reference>
<dbReference type="SUPFAM" id="SSF48371">
    <property type="entry name" value="ARM repeat"/>
    <property type="match status" value="1"/>
</dbReference>
<evidence type="ECO:0000256" key="2">
    <source>
        <dbReference type="ARBA" id="ARBA00010225"/>
    </source>
</evidence>
<accession>A0A9N8DKN9</accession>
<feature type="compositionally biased region" description="Low complexity" evidence="5">
    <location>
        <begin position="103"/>
        <end position="125"/>
    </location>
</feature>
<feature type="compositionally biased region" description="Low complexity" evidence="5">
    <location>
        <begin position="314"/>
        <end position="327"/>
    </location>
</feature>
<gene>
    <name evidence="7" type="ORF">SEMRO_174_G076840.1</name>
</gene>
<dbReference type="InterPro" id="IPR016024">
    <property type="entry name" value="ARM-type_fold"/>
</dbReference>
<feature type="compositionally biased region" description="Polar residues" evidence="5">
    <location>
        <begin position="710"/>
        <end position="723"/>
    </location>
</feature>
<feature type="compositionally biased region" description="Polar residues" evidence="5">
    <location>
        <begin position="232"/>
        <end position="243"/>
    </location>
</feature>
<dbReference type="EMBL" id="CAICTM010000173">
    <property type="protein sequence ID" value="CAB9503730.1"/>
    <property type="molecule type" value="Genomic_DNA"/>
</dbReference>
<feature type="compositionally biased region" description="Polar residues" evidence="5">
    <location>
        <begin position="338"/>
        <end position="348"/>
    </location>
</feature>
<dbReference type="InterPro" id="IPR021841">
    <property type="entry name" value="VAC14_Fig4p-bd"/>
</dbReference>
<dbReference type="PANTHER" id="PTHR16023:SF0">
    <property type="entry name" value="PROTEIN VAC14 HOMOLOG"/>
    <property type="match status" value="1"/>
</dbReference>
<dbReference type="InterPro" id="IPR011989">
    <property type="entry name" value="ARM-like"/>
</dbReference>
<feature type="region of interest" description="Disordered" evidence="5">
    <location>
        <begin position="706"/>
        <end position="775"/>
    </location>
</feature>
<feature type="compositionally biased region" description="Polar residues" evidence="5">
    <location>
        <begin position="131"/>
        <end position="140"/>
    </location>
</feature>
<organism evidence="7 8">
    <name type="scientific">Seminavis robusta</name>
    <dbReference type="NCBI Taxonomy" id="568900"/>
    <lineage>
        <taxon>Eukaryota</taxon>
        <taxon>Sar</taxon>
        <taxon>Stramenopiles</taxon>
        <taxon>Ochrophyta</taxon>
        <taxon>Bacillariophyta</taxon>
        <taxon>Bacillariophyceae</taxon>
        <taxon>Bacillariophycidae</taxon>
        <taxon>Naviculales</taxon>
        <taxon>Naviculaceae</taxon>
        <taxon>Seminavis</taxon>
    </lineage>
</organism>
<dbReference type="Gene3D" id="1.25.10.10">
    <property type="entry name" value="Leucine-rich Repeat Variant"/>
    <property type="match status" value="2"/>
</dbReference>
<dbReference type="GO" id="GO:0010008">
    <property type="term" value="C:endosome membrane"/>
    <property type="evidence" value="ECO:0007669"/>
    <property type="project" value="TreeGrafter"/>
</dbReference>
<feature type="region of interest" description="Disordered" evidence="5">
    <location>
        <begin position="1343"/>
        <end position="1460"/>
    </location>
</feature>
<dbReference type="Proteomes" id="UP001153069">
    <property type="component" value="Unassembled WGS sequence"/>
</dbReference>
<feature type="compositionally biased region" description="Polar residues" evidence="5">
    <location>
        <begin position="87"/>
        <end position="102"/>
    </location>
</feature>
<feature type="compositionally biased region" description="Low complexity" evidence="5">
    <location>
        <begin position="256"/>
        <end position="265"/>
    </location>
</feature>
<evidence type="ECO:0000313" key="8">
    <source>
        <dbReference type="Proteomes" id="UP001153069"/>
    </source>
</evidence>
<keyword evidence="3" id="KW-0677">Repeat</keyword>
<dbReference type="GO" id="GO:0006661">
    <property type="term" value="P:phosphatidylinositol biosynthetic process"/>
    <property type="evidence" value="ECO:0007669"/>
    <property type="project" value="InterPro"/>
</dbReference>
<keyword evidence="4" id="KW-0472">Membrane</keyword>
<dbReference type="InterPro" id="IPR026825">
    <property type="entry name" value="Vac14"/>
</dbReference>
<dbReference type="OrthoDB" id="5574975at2759"/>
<evidence type="ECO:0000256" key="5">
    <source>
        <dbReference type="SAM" id="MobiDB-lite"/>
    </source>
</evidence>
<feature type="region of interest" description="Disordered" evidence="5">
    <location>
        <begin position="298"/>
        <end position="348"/>
    </location>
</feature>
<comment type="caution">
    <text evidence="7">The sequence shown here is derived from an EMBL/GenBank/DDBJ whole genome shotgun (WGS) entry which is preliminary data.</text>
</comment>
<dbReference type="Pfam" id="PF12755">
    <property type="entry name" value="Vac14_Fab1_bd"/>
    <property type="match status" value="1"/>
</dbReference>
<evidence type="ECO:0000259" key="6">
    <source>
        <dbReference type="Pfam" id="PF11916"/>
    </source>
</evidence>